<reference evidence="2" key="1">
    <citation type="journal article" date="2022" name="Mol. Ecol. Resour.">
        <title>The genomes of chicory, endive, great burdock and yacon provide insights into Asteraceae palaeo-polyploidization history and plant inulin production.</title>
        <authorList>
            <person name="Fan W."/>
            <person name="Wang S."/>
            <person name="Wang H."/>
            <person name="Wang A."/>
            <person name="Jiang F."/>
            <person name="Liu H."/>
            <person name="Zhao H."/>
            <person name="Xu D."/>
            <person name="Zhang Y."/>
        </authorList>
    </citation>
    <scope>NUCLEOTIDE SEQUENCE [LARGE SCALE GENOMIC DNA]</scope>
    <source>
        <strain evidence="2">cv. Yunnan</strain>
    </source>
</reference>
<sequence>MSILTLVKKSTLVLIVFLNKEFLTPSNLPYTGFQFQSIAIANIHEDDVCVFLNHQVIHYQTSRVILELY</sequence>
<protein>
    <submittedName>
        <fullName evidence="1">Uncharacterized protein</fullName>
    </submittedName>
</protein>
<organism evidence="1 2">
    <name type="scientific">Smallanthus sonchifolius</name>
    <dbReference type="NCBI Taxonomy" id="185202"/>
    <lineage>
        <taxon>Eukaryota</taxon>
        <taxon>Viridiplantae</taxon>
        <taxon>Streptophyta</taxon>
        <taxon>Embryophyta</taxon>
        <taxon>Tracheophyta</taxon>
        <taxon>Spermatophyta</taxon>
        <taxon>Magnoliopsida</taxon>
        <taxon>eudicotyledons</taxon>
        <taxon>Gunneridae</taxon>
        <taxon>Pentapetalae</taxon>
        <taxon>asterids</taxon>
        <taxon>campanulids</taxon>
        <taxon>Asterales</taxon>
        <taxon>Asteraceae</taxon>
        <taxon>Asteroideae</taxon>
        <taxon>Heliantheae alliance</taxon>
        <taxon>Millerieae</taxon>
        <taxon>Smallanthus</taxon>
    </lineage>
</organism>
<dbReference type="Proteomes" id="UP001056120">
    <property type="component" value="Linkage Group LG02"/>
</dbReference>
<proteinExistence type="predicted"/>
<keyword evidence="2" id="KW-1185">Reference proteome</keyword>
<evidence type="ECO:0000313" key="1">
    <source>
        <dbReference type="EMBL" id="KAI3824602.1"/>
    </source>
</evidence>
<accession>A0ACB9JX78</accession>
<comment type="caution">
    <text evidence="1">The sequence shown here is derived from an EMBL/GenBank/DDBJ whole genome shotgun (WGS) entry which is preliminary data.</text>
</comment>
<gene>
    <name evidence="1" type="ORF">L1987_06066</name>
</gene>
<dbReference type="EMBL" id="CM042019">
    <property type="protein sequence ID" value="KAI3824602.1"/>
    <property type="molecule type" value="Genomic_DNA"/>
</dbReference>
<name>A0ACB9JX78_9ASTR</name>
<evidence type="ECO:0000313" key="2">
    <source>
        <dbReference type="Proteomes" id="UP001056120"/>
    </source>
</evidence>
<reference evidence="1 2" key="2">
    <citation type="journal article" date="2022" name="Mol. Ecol. Resour.">
        <title>The genomes of chicory, endive, great burdock and yacon provide insights into Asteraceae paleo-polyploidization history and plant inulin production.</title>
        <authorList>
            <person name="Fan W."/>
            <person name="Wang S."/>
            <person name="Wang H."/>
            <person name="Wang A."/>
            <person name="Jiang F."/>
            <person name="Liu H."/>
            <person name="Zhao H."/>
            <person name="Xu D."/>
            <person name="Zhang Y."/>
        </authorList>
    </citation>
    <scope>NUCLEOTIDE SEQUENCE [LARGE SCALE GENOMIC DNA]</scope>
    <source>
        <strain evidence="2">cv. Yunnan</strain>
        <tissue evidence="1">Leaves</tissue>
    </source>
</reference>